<evidence type="ECO:0000259" key="15">
    <source>
        <dbReference type="Pfam" id="PF08267"/>
    </source>
</evidence>
<organism evidence="16">
    <name type="scientific">Rhodothermus marinus</name>
    <name type="common">Rhodothermus obamensis</name>
    <dbReference type="NCBI Taxonomy" id="29549"/>
    <lineage>
        <taxon>Bacteria</taxon>
        <taxon>Pseudomonadati</taxon>
        <taxon>Rhodothermota</taxon>
        <taxon>Rhodothermia</taxon>
        <taxon>Rhodothermales</taxon>
        <taxon>Rhodothermaceae</taxon>
        <taxon>Rhodothermus</taxon>
    </lineage>
</organism>
<reference evidence="16" key="1">
    <citation type="journal article" date="2020" name="mSystems">
        <title>Genome- and Community-Level Interaction Insights into Carbon Utilization and Element Cycling Functions of Hydrothermarchaeota in Hydrothermal Sediment.</title>
        <authorList>
            <person name="Zhou Z."/>
            <person name="Liu Y."/>
            <person name="Xu W."/>
            <person name="Pan J."/>
            <person name="Luo Z.H."/>
            <person name="Li M."/>
        </authorList>
    </citation>
    <scope>NUCLEOTIDE SEQUENCE [LARGE SCALE GENOMIC DNA]</scope>
    <source>
        <strain evidence="16">SpSt-143</strain>
    </source>
</reference>
<dbReference type="InterPro" id="IPR006276">
    <property type="entry name" value="Cobalamin-indep_Met_synthase"/>
</dbReference>
<evidence type="ECO:0000256" key="4">
    <source>
        <dbReference type="ARBA" id="ARBA00022603"/>
    </source>
</evidence>
<dbReference type="Gene3D" id="3.20.20.210">
    <property type="match status" value="2"/>
</dbReference>
<feature type="binding site" evidence="10 11">
    <location>
        <begin position="446"/>
        <end position="448"/>
    </location>
    <ligand>
        <name>L-homocysteine</name>
        <dbReference type="ChEBI" id="CHEBI:58199"/>
    </ligand>
</feature>
<feature type="binding site" evidence="10 11">
    <location>
        <position position="499"/>
    </location>
    <ligand>
        <name>L-methionine</name>
        <dbReference type="ChEBI" id="CHEBI:57844"/>
    </ligand>
</feature>
<feature type="binding site" evidence="10">
    <location>
        <position position="741"/>
    </location>
    <ligand>
        <name>Zn(2+)</name>
        <dbReference type="ChEBI" id="CHEBI:29105"/>
        <note>catalytic</note>
    </ligand>
</feature>
<feature type="binding site" evidence="10 11">
    <location>
        <position position="576"/>
    </location>
    <ligand>
        <name>5-methyltetrahydropteroyltri-L-glutamate</name>
        <dbReference type="ChEBI" id="CHEBI:58207"/>
    </ligand>
</feature>
<feature type="binding site" evidence="12">
    <location>
        <position position="680"/>
    </location>
    <ligand>
        <name>Zn(2+)</name>
        <dbReference type="ChEBI" id="CHEBI:29105"/>
        <label>1</label>
        <note>catalytic</note>
    </ligand>
</feature>
<evidence type="ECO:0000256" key="2">
    <source>
        <dbReference type="ARBA" id="ARBA00004681"/>
    </source>
</evidence>
<dbReference type="GO" id="GO:0009086">
    <property type="term" value="P:methionine biosynthetic process"/>
    <property type="evidence" value="ECO:0007669"/>
    <property type="project" value="UniProtKB-UniRule"/>
</dbReference>
<dbReference type="GO" id="GO:0003871">
    <property type="term" value="F:5-methyltetrahydropteroyltriglutamate-homocysteine S-methyltransferase activity"/>
    <property type="evidence" value="ECO:0007669"/>
    <property type="project" value="UniProtKB-UniRule"/>
</dbReference>
<accession>A0A7V2AZI9</accession>
<evidence type="ECO:0000256" key="11">
    <source>
        <dbReference type="PIRSR" id="PIRSR000382-1"/>
    </source>
</evidence>
<feature type="binding site" evidence="10">
    <location>
        <position position="658"/>
    </location>
    <ligand>
        <name>Zn(2+)</name>
        <dbReference type="ChEBI" id="CHEBI:29105"/>
        <note>catalytic</note>
    </ligand>
</feature>
<evidence type="ECO:0000256" key="12">
    <source>
        <dbReference type="PIRSR" id="PIRSR000382-2"/>
    </source>
</evidence>
<keyword evidence="4 10" id="KW-0489">Methyltransferase</keyword>
<feature type="binding site" evidence="12">
    <location>
        <position position="741"/>
    </location>
    <ligand>
        <name>Zn(2+)</name>
        <dbReference type="ChEBI" id="CHEBI:29105"/>
        <label>1</label>
        <note>catalytic</note>
    </ligand>
</feature>
<name>A0A7V2AZI9_RHOMR</name>
<comment type="cofactor">
    <cofactor evidence="10">
        <name>Zn(2+)</name>
        <dbReference type="ChEBI" id="CHEBI:29105"/>
    </cofactor>
    <text evidence="10">Binds 1 zinc ion per subunit.</text>
</comment>
<feature type="binding site" evidence="10">
    <location>
        <position position="499"/>
    </location>
    <ligand>
        <name>L-homocysteine</name>
        <dbReference type="ChEBI" id="CHEBI:58199"/>
    </ligand>
</feature>
<evidence type="ECO:0000256" key="5">
    <source>
        <dbReference type="ARBA" id="ARBA00022605"/>
    </source>
</evidence>
<dbReference type="GO" id="GO:0032259">
    <property type="term" value="P:methylation"/>
    <property type="evidence" value="ECO:0007669"/>
    <property type="project" value="UniProtKB-KW"/>
</dbReference>
<dbReference type="EC" id="2.1.1.14" evidence="10"/>
<evidence type="ECO:0000259" key="14">
    <source>
        <dbReference type="Pfam" id="PF01717"/>
    </source>
</evidence>
<feature type="binding site" evidence="10">
    <location>
        <position position="656"/>
    </location>
    <ligand>
        <name>Zn(2+)</name>
        <dbReference type="ChEBI" id="CHEBI:29105"/>
        <note>catalytic</note>
    </ligand>
</feature>
<feature type="binding site" evidence="10 11">
    <location>
        <position position="614"/>
    </location>
    <ligand>
        <name>L-homocysteine</name>
        <dbReference type="ChEBI" id="CHEBI:58199"/>
    </ligand>
</feature>
<evidence type="ECO:0000313" key="16">
    <source>
        <dbReference type="EMBL" id="HER95535.1"/>
    </source>
</evidence>
<keyword evidence="10" id="KW-0677">Repeat</keyword>
<comment type="caution">
    <text evidence="16">The sequence shown here is derived from an EMBL/GenBank/DDBJ whole genome shotgun (WGS) entry which is preliminary data.</text>
</comment>
<feature type="binding site" evidence="11">
    <location>
        <position position="19"/>
    </location>
    <ligand>
        <name>5-methyltetrahydropteroyltri-L-glutamate</name>
        <dbReference type="ChEBI" id="CHEBI:58207"/>
    </ligand>
</feature>
<comment type="similarity">
    <text evidence="3 10">Belongs to the vitamin-B12 independent methionine synthase family.</text>
</comment>
<protein>
    <recommendedName>
        <fullName evidence="10">5-methyltetrahydropteroyltriglutamate--homocysteine methyltransferase</fullName>
        <ecNumber evidence="10">2.1.1.14</ecNumber>
    </recommendedName>
    <alternativeName>
        <fullName evidence="10">Cobalamin-independent methionine synthase</fullName>
    </alternativeName>
    <alternativeName>
        <fullName evidence="10">Methionine synthase, vitamin-B12 independent isozyme</fullName>
    </alternativeName>
</protein>
<dbReference type="PANTHER" id="PTHR30519">
    <property type="entry name" value="5-METHYLTETRAHYDROPTEROYLTRIGLUTAMATE--HOMOCYSTEINE METHYLTRANSFERASE"/>
    <property type="match status" value="1"/>
</dbReference>
<feature type="domain" description="Cobalamin-independent methionine synthase MetE C-terminal/archaeal" evidence="14">
    <location>
        <begin position="441"/>
        <end position="763"/>
    </location>
</feature>
<feature type="binding site" evidence="10 11">
    <location>
        <begin position="530"/>
        <end position="531"/>
    </location>
    <ligand>
        <name>5-methyltetrahydropteroyltri-L-glutamate</name>
        <dbReference type="ChEBI" id="CHEBI:58207"/>
    </ligand>
</feature>
<dbReference type="InterPro" id="IPR013215">
    <property type="entry name" value="Cbl-indep_Met_Synth_N"/>
</dbReference>
<dbReference type="HAMAP" id="MF_00172">
    <property type="entry name" value="Meth_synth"/>
    <property type="match status" value="1"/>
</dbReference>
<feature type="binding site" evidence="10 11">
    <location>
        <begin position="446"/>
        <end position="448"/>
    </location>
    <ligand>
        <name>L-methionine</name>
        <dbReference type="ChEBI" id="CHEBI:57844"/>
    </ligand>
</feature>
<dbReference type="Pfam" id="PF08267">
    <property type="entry name" value="Meth_synt_1"/>
    <property type="match status" value="1"/>
</dbReference>
<sequence length="774" mass="87030">MIQAVNLGFPRIGLGRELKWAVEGYWAGRHTEAQLYETARQLRMQHWQWQQQAGIDQIPSNDFSLYDHVLDTIALVGAVPQRFGWHGPSVDLDTYFAMARGAQEKELAARGVEGTGIPPLEMTKWFDTNYHYLVPEFHPEQTFRLASTKPLDEYLEAKALGIETRPVVLGPVSFLLLGKSVVPGFDPLALLDRLLPVYAELLRRLKAAGAQLVQIDEPCLVLDLSENARNAYRHAYEVLSGADFPGLVLTTYFGALEENLPLALSLPVVAVHLDLVRAPEQLQPALAQLPPDRILSLGLVDGRNVWRTDLDAAAALLQQAVAALGQDRVWVGPSCSLMHVPIDLEAEPDLDPEIRPWLAFARQKLDELVTLKRLVREGPHAVRQQLEAARQARAERMASPRRINPAVRQRLAQRTPEMTCRKLPFPERYTLQCQRLGLPLLPTTTIGSFPQTEELRQKRAAFRRGTLSRQAYEQFLEATIAETIARQEAIGLDVLVHGEPERSDMVEYFAEQLEGFWVTQNGWVQSYGTRCVRPPILYGDVSRPAPMTLRWITYAQRCTARPVKGILTGPITLLQWSFVRDDQPRAETCRQIALALRDEVADLEAAGIAIIQIDEPALREGLPLRRRDRPAYLAWAVECFRLASCGVRDQTQIHTHMCYADFEDILEAIAALDADVISIEAARSGMQLLEAFQQFAYPNAIGPGVYDIHSPRVPSVEEMEGLLERALATIPAQRLWVNPDCGLKTRRWAEVEPALRHMVTAARRLRQRLNPLAS</sequence>
<feature type="binding site" evidence="11">
    <location>
        <position position="129"/>
    </location>
    <ligand>
        <name>5-methyltetrahydropteroyltri-L-glutamate</name>
        <dbReference type="ChEBI" id="CHEBI:58207"/>
    </ligand>
</feature>
<dbReference type="PIRSF" id="PIRSF000382">
    <property type="entry name" value="MeTrfase_B12_ind"/>
    <property type="match status" value="1"/>
</dbReference>
<evidence type="ECO:0000256" key="6">
    <source>
        <dbReference type="ARBA" id="ARBA00022679"/>
    </source>
</evidence>
<comment type="function">
    <text evidence="1 10">Catalyzes the transfer of a methyl group from 5-methyltetrahydrofolate to homocysteine resulting in methionine formation.</text>
</comment>
<dbReference type="NCBIfam" id="NF003556">
    <property type="entry name" value="PRK05222.1"/>
    <property type="match status" value="1"/>
</dbReference>
<keyword evidence="5 10" id="KW-0028">Amino-acid biosynthesis</keyword>
<dbReference type="Pfam" id="PF01717">
    <property type="entry name" value="Meth_synt_2"/>
    <property type="match status" value="1"/>
</dbReference>
<feature type="active site" description="Proton donor" evidence="10 13">
    <location>
        <position position="709"/>
    </location>
</feature>
<dbReference type="AlphaFoldDB" id="A0A7V2AZI9"/>
<evidence type="ECO:0000256" key="9">
    <source>
        <dbReference type="ARBA" id="ARBA00023167"/>
    </source>
</evidence>
<evidence type="ECO:0000256" key="3">
    <source>
        <dbReference type="ARBA" id="ARBA00009553"/>
    </source>
</evidence>
<feature type="binding site" evidence="12">
    <location>
        <position position="656"/>
    </location>
    <ligand>
        <name>Zn(2+)</name>
        <dbReference type="ChEBI" id="CHEBI:29105"/>
        <label>1</label>
        <note>catalytic</note>
    </ligand>
</feature>
<evidence type="ECO:0000256" key="10">
    <source>
        <dbReference type="HAMAP-Rule" id="MF_00172"/>
    </source>
</evidence>
<comment type="pathway">
    <text evidence="2 10">Amino-acid biosynthesis; L-methionine biosynthesis via de novo pathway; L-methionine from L-homocysteine (MetE route): step 1/1.</text>
</comment>
<evidence type="ECO:0000256" key="7">
    <source>
        <dbReference type="ARBA" id="ARBA00022723"/>
    </source>
</evidence>
<feature type="domain" description="Cobalamin-independent methionine synthase MetE N-terminal" evidence="15">
    <location>
        <begin position="5"/>
        <end position="321"/>
    </location>
</feature>
<evidence type="ECO:0000256" key="1">
    <source>
        <dbReference type="ARBA" id="ARBA00002777"/>
    </source>
</evidence>
<dbReference type="NCBIfam" id="TIGR01371">
    <property type="entry name" value="met_syn_B12ind"/>
    <property type="match status" value="1"/>
</dbReference>
<dbReference type="SUPFAM" id="SSF51726">
    <property type="entry name" value="UROD/MetE-like"/>
    <property type="match status" value="2"/>
</dbReference>
<evidence type="ECO:0000256" key="8">
    <source>
        <dbReference type="ARBA" id="ARBA00022833"/>
    </source>
</evidence>
<feature type="binding site" evidence="10">
    <location>
        <begin position="16"/>
        <end position="19"/>
    </location>
    <ligand>
        <name>5-methyltetrahydropteroyltri-L-glutamate</name>
        <dbReference type="ChEBI" id="CHEBI:58207"/>
    </ligand>
</feature>
<dbReference type="InterPro" id="IPR038071">
    <property type="entry name" value="UROD/MetE-like_sf"/>
</dbReference>
<dbReference type="CDD" id="cd03312">
    <property type="entry name" value="CIMS_N_terminal_like"/>
    <property type="match status" value="1"/>
</dbReference>
<dbReference type="FunFam" id="3.20.20.210:FF:000003">
    <property type="entry name" value="5-methyltetrahydropteroyltriglutamate--homocysteine methyltransferase"/>
    <property type="match status" value="1"/>
</dbReference>
<dbReference type="GO" id="GO:0008270">
    <property type="term" value="F:zinc ion binding"/>
    <property type="evidence" value="ECO:0007669"/>
    <property type="project" value="InterPro"/>
</dbReference>
<dbReference type="InterPro" id="IPR002629">
    <property type="entry name" value="Met_Synth_C/arc"/>
</dbReference>
<keyword evidence="6 10" id="KW-0808">Transferase</keyword>
<feature type="binding site" evidence="10">
    <location>
        <position position="124"/>
    </location>
    <ligand>
        <name>5-methyltetrahydropteroyltri-L-glutamate</name>
        <dbReference type="ChEBI" id="CHEBI:58207"/>
    </ligand>
</feature>
<comment type="cofactor">
    <cofactor evidence="12">
        <name>Zn(2+)</name>
        <dbReference type="ChEBI" id="CHEBI:29105"/>
    </cofactor>
    <text evidence="12">Binds 2 Zn(2+) ions per subunit.</text>
</comment>
<gene>
    <name evidence="10 16" type="primary">metE</name>
    <name evidence="16" type="ORF">ENO59_03325</name>
</gene>
<feature type="binding site" evidence="10">
    <location>
        <position position="620"/>
    </location>
    <ligand>
        <name>5-methyltetrahydropteroyltri-L-glutamate</name>
        <dbReference type="ChEBI" id="CHEBI:58207"/>
    </ligand>
</feature>
<dbReference type="UniPathway" id="UPA00051">
    <property type="reaction ID" value="UER00082"/>
</dbReference>
<keyword evidence="9 10" id="KW-0486">Methionine biosynthesis</keyword>
<feature type="binding site" evidence="12">
    <location>
        <position position="658"/>
    </location>
    <ligand>
        <name>Zn(2+)</name>
        <dbReference type="ChEBI" id="CHEBI:29105"/>
        <label>2</label>
    </ligand>
</feature>
<keyword evidence="7 10" id="KW-0479">Metal-binding</keyword>
<feature type="binding site" evidence="10 11">
    <location>
        <position position="614"/>
    </location>
    <ligand>
        <name>L-methionine</name>
        <dbReference type="ChEBI" id="CHEBI:57844"/>
    </ligand>
</feature>
<feature type="binding site" evidence="10">
    <location>
        <position position="680"/>
    </location>
    <ligand>
        <name>Zn(2+)</name>
        <dbReference type="ChEBI" id="CHEBI:29105"/>
        <note>catalytic</note>
    </ligand>
</feature>
<proteinExistence type="inferred from homology"/>
<comment type="catalytic activity">
    <reaction evidence="10">
        <text>5-methyltetrahydropteroyltri-L-glutamate + L-homocysteine = tetrahydropteroyltri-L-glutamate + L-methionine</text>
        <dbReference type="Rhea" id="RHEA:21196"/>
        <dbReference type="ChEBI" id="CHEBI:57844"/>
        <dbReference type="ChEBI" id="CHEBI:58140"/>
        <dbReference type="ChEBI" id="CHEBI:58199"/>
        <dbReference type="ChEBI" id="CHEBI:58207"/>
        <dbReference type="EC" id="2.1.1.14"/>
    </reaction>
</comment>
<dbReference type="EMBL" id="DSGB01000004">
    <property type="protein sequence ID" value="HER95535.1"/>
    <property type="molecule type" value="Genomic_DNA"/>
</dbReference>
<evidence type="ECO:0000256" key="13">
    <source>
        <dbReference type="PIRSR" id="PIRSR000382-3"/>
    </source>
</evidence>
<keyword evidence="8 10" id="KW-0862">Zinc</keyword>
<dbReference type="CDD" id="cd03311">
    <property type="entry name" value="CIMS_C_terminal_like"/>
    <property type="match status" value="1"/>
</dbReference>